<evidence type="ECO:0000256" key="2">
    <source>
        <dbReference type="ARBA" id="ARBA00022523"/>
    </source>
</evidence>
<dbReference type="GO" id="GO:0048046">
    <property type="term" value="C:apoplast"/>
    <property type="evidence" value="ECO:0007669"/>
    <property type="project" value="UniProtKB-SubCell"/>
</dbReference>
<sequence>MESSLQKISVAVSLTALFFLVHFLPFGSASKSPPILTYQNGPLLTGNVSLAVLWYGRFQPKEKVVVQTFMESLSVDRSVSFQPDVHSWWQKVESIVESANKDSGEVIVRIAREVDDEGASVGKVLSNETLPGLLQKATAGLANAVAVVFAARDVVVPGMCEGVCYLHGADGKQIYIVVGNPEDNCPGKCAIPFHNAETKPAAMTLQPPSGNVGADAVLIRFASALAETVTNPFNTGFVGGKSREFQVARVCPGLYASGAVLGYPGNVRVDPSTGGAFNAHGVNNTKFLLPALMEVGATSCWTTL</sequence>
<proteinExistence type="inferred from homology"/>
<dbReference type="PANTHER" id="PTHR31279">
    <property type="entry name" value="PROTEIN EXORDIUM-LIKE 5"/>
    <property type="match status" value="1"/>
</dbReference>
<comment type="similarity">
    <text evidence="5">Belongs to the EXORDIUM family.</text>
</comment>
<evidence type="ECO:0000256" key="6">
    <source>
        <dbReference type="SAM" id="SignalP"/>
    </source>
</evidence>
<feature type="signal peptide" evidence="6">
    <location>
        <begin position="1"/>
        <end position="29"/>
    </location>
</feature>
<dbReference type="PANTHER" id="PTHR31279:SF13">
    <property type="entry name" value="PROTEIN EXORDIUM-LIKE 6"/>
    <property type="match status" value="1"/>
</dbReference>
<dbReference type="AlphaFoldDB" id="A0A7J0EC08"/>
<keyword evidence="4 6" id="KW-0732">Signal</keyword>
<protein>
    <submittedName>
        <fullName evidence="7">Uncharacterized protein</fullName>
    </submittedName>
</protein>
<evidence type="ECO:0000256" key="1">
    <source>
        <dbReference type="ARBA" id="ARBA00004271"/>
    </source>
</evidence>
<evidence type="ECO:0000256" key="3">
    <source>
        <dbReference type="ARBA" id="ARBA00022525"/>
    </source>
</evidence>
<keyword evidence="3" id="KW-0964">Secreted</keyword>
<dbReference type="EMBL" id="BJWL01000003">
    <property type="protein sequence ID" value="GFY83955.1"/>
    <property type="molecule type" value="Genomic_DNA"/>
</dbReference>
<comment type="subcellular location">
    <subcellularLocation>
        <location evidence="1">Secreted</location>
        <location evidence="1">Extracellular space</location>
        <location evidence="1">Apoplast</location>
    </subcellularLocation>
</comment>
<keyword evidence="2" id="KW-0052">Apoplast</keyword>
<feature type="chain" id="PRO_5029484166" evidence="6">
    <location>
        <begin position="30"/>
        <end position="304"/>
    </location>
</feature>
<name>A0A7J0EC08_9ERIC</name>
<reference evidence="7 8" key="1">
    <citation type="submission" date="2019-07" db="EMBL/GenBank/DDBJ databases">
        <title>De Novo Assembly of kiwifruit Actinidia rufa.</title>
        <authorList>
            <person name="Sugita-Konishi S."/>
            <person name="Sato K."/>
            <person name="Mori E."/>
            <person name="Abe Y."/>
            <person name="Kisaki G."/>
            <person name="Hamano K."/>
            <person name="Suezawa K."/>
            <person name="Otani M."/>
            <person name="Fukuda T."/>
            <person name="Manabe T."/>
            <person name="Gomi K."/>
            <person name="Tabuchi M."/>
            <person name="Akimitsu K."/>
            <person name="Kataoka I."/>
        </authorList>
    </citation>
    <scope>NUCLEOTIDE SEQUENCE [LARGE SCALE GENOMIC DNA]</scope>
    <source>
        <strain evidence="8">cv. Fuchu</strain>
    </source>
</reference>
<gene>
    <name evidence="7" type="ORF">Acr_03g0007290</name>
</gene>
<accession>A0A7J0EC08</accession>
<evidence type="ECO:0000313" key="8">
    <source>
        <dbReference type="Proteomes" id="UP000585474"/>
    </source>
</evidence>
<dbReference type="OrthoDB" id="47374at2759"/>
<organism evidence="7 8">
    <name type="scientific">Actinidia rufa</name>
    <dbReference type="NCBI Taxonomy" id="165716"/>
    <lineage>
        <taxon>Eukaryota</taxon>
        <taxon>Viridiplantae</taxon>
        <taxon>Streptophyta</taxon>
        <taxon>Embryophyta</taxon>
        <taxon>Tracheophyta</taxon>
        <taxon>Spermatophyta</taxon>
        <taxon>Magnoliopsida</taxon>
        <taxon>eudicotyledons</taxon>
        <taxon>Gunneridae</taxon>
        <taxon>Pentapetalae</taxon>
        <taxon>asterids</taxon>
        <taxon>Ericales</taxon>
        <taxon>Actinidiaceae</taxon>
        <taxon>Actinidia</taxon>
    </lineage>
</organism>
<keyword evidence="8" id="KW-1185">Reference proteome</keyword>
<dbReference type="Pfam" id="PF04674">
    <property type="entry name" value="Phi_1"/>
    <property type="match status" value="1"/>
</dbReference>
<evidence type="ECO:0000256" key="4">
    <source>
        <dbReference type="ARBA" id="ARBA00022729"/>
    </source>
</evidence>
<dbReference type="InterPro" id="IPR006766">
    <property type="entry name" value="EXORDIUM-like"/>
</dbReference>
<dbReference type="Proteomes" id="UP000585474">
    <property type="component" value="Unassembled WGS sequence"/>
</dbReference>
<comment type="caution">
    <text evidence="7">The sequence shown here is derived from an EMBL/GenBank/DDBJ whole genome shotgun (WGS) entry which is preliminary data.</text>
</comment>
<evidence type="ECO:0000313" key="7">
    <source>
        <dbReference type="EMBL" id="GFY83955.1"/>
    </source>
</evidence>
<evidence type="ECO:0000256" key="5">
    <source>
        <dbReference type="ARBA" id="ARBA00023591"/>
    </source>
</evidence>